<proteinExistence type="predicted"/>
<dbReference type="RefSeq" id="WP_119794687.1">
    <property type="nucleotide sequence ID" value="NZ_QYZD01000015.1"/>
</dbReference>
<sequence length="105" mass="12002">MAQLEECLQSCGDYALLHVIKQLMILYLEKKDWASIEKLFQWEEKVISIPYNTPYKKSELAHYYKLKGDYCVSVGNIENGLNVIWKAPRGIPKSMTNSMNGAAIS</sequence>
<evidence type="ECO:0000313" key="2">
    <source>
        <dbReference type="Proteomes" id="UP000266177"/>
    </source>
</evidence>
<comment type="caution">
    <text evidence="1">The sequence shown here is derived from an EMBL/GenBank/DDBJ whole genome shotgun (WGS) entry which is preliminary data.</text>
</comment>
<evidence type="ECO:0000313" key="1">
    <source>
        <dbReference type="EMBL" id="RJG22596.1"/>
    </source>
</evidence>
<reference evidence="1 2" key="1">
    <citation type="submission" date="2018-09" db="EMBL/GenBank/DDBJ databases">
        <title>Paenibacillus SK2017-BO5.</title>
        <authorList>
            <person name="Piskunova J.V."/>
            <person name="Dubiley S.A."/>
            <person name="Severinov K.V."/>
        </authorList>
    </citation>
    <scope>NUCLEOTIDE SEQUENCE [LARGE SCALE GENOMIC DNA]</scope>
    <source>
        <strain evidence="1 2">BO5</strain>
    </source>
</reference>
<dbReference type="OrthoDB" id="2688537at2"/>
<dbReference type="Proteomes" id="UP000266177">
    <property type="component" value="Unassembled WGS sequence"/>
</dbReference>
<accession>A0A3A3GEY4</accession>
<dbReference type="EMBL" id="QYZD01000015">
    <property type="protein sequence ID" value="RJG22596.1"/>
    <property type="molecule type" value="Genomic_DNA"/>
</dbReference>
<protein>
    <submittedName>
        <fullName evidence="1">Uncharacterized protein</fullName>
    </submittedName>
</protein>
<gene>
    <name evidence="1" type="ORF">DQX05_16735</name>
</gene>
<name>A0A3A3GEY4_PANTH</name>
<dbReference type="AlphaFoldDB" id="A0A3A3GEY4"/>
<organism evidence="1 2">
    <name type="scientific">Paenibacillus thiaminolyticus</name>
    <name type="common">Bacillus thiaminolyticus</name>
    <dbReference type="NCBI Taxonomy" id="49283"/>
    <lineage>
        <taxon>Bacteria</taxon>
        <taxon>Bacillati</taxon>
        <taxon>Bacillota</taxon>
        <taxon>Bacilli</taxon>
        <taxon>Bacillales</taxon>
        <taxon>Paenibacillaceae</taxon>
        <taxon>Paenibacillus</taxon>
    </lineage>
</organism>